<accession>A0ABM0KAM4</accession>
<feature type="region of interest" description="Disordered" evidence="1">
    <location>
        <begin position="1"/>
        <end position="72"/>
    </location>
</feature>
<protein>
    <submittedName>
        <fullName evidence="3">Uncharacterized protein LOC101862552</fullName>
    </submittedName>
</protein>
<evidence type="ECO:0000256" key="1">
    <source>
        <dbReference type="SAM" id="MobiDB-lite"/>
    </source>
</evidence>
<dbReference type="SUPFAM" id="SSF52540">
    <property type="entry name" value="P-loop containing nucleoside triphosphate hydrolases"/>
    <property type="match status" value="1"/>
</dbReference>
<keyword evidence="2" id="KW-1185">Reference proteome</keyword>
<dbReference type="InterPro" id="IPR027417">
    <property type="entry name" value="P-loop_NTPase"/>
</dbReference>
<feature type="region of interest" description="Disordered" evidence="1">
    <location>
        <begin position="386"/>
        <end position="405"/>
    </location>
</feature>
<organism evidence="2 3">
    <name type="scientific">Aplysia californica</name>
    <name type="common">California sea hare</name>
    <dbReference type="NCBI Taxonomy" id="6500"/>
    <lineage>
        <taxon>Eukaryota</taxon>
        <taxon>Metazoa</taxon>
        <taxon>Spiralia</taxon>
        <taxon>Lophotrochozoa</taxon>
        <taxon>Mollusca</taxon>
        <taxon>Gastropoda</taxon>
        <taxon>Heterobranchia</taxon>
        <taxon>Euthyneura</taxon>
        <taxon>Tectipleura</taxon>
        <taxon>Aplysiida</taxon>
        <taxon>Aplysioidea</taxon>
        <taxon>Aplysiidae</taxon>
        <taxon>Aplysia</taxon>
    </lineage>
</organism>
<proteinExistence type="predicted"/>
<evidence type="ECO:0000313" key="2">
    <source>
        <dbReference type="Proteomes" id="UP000694888"/>
    </source>
</evidence>
<sequence length="970" mass="108288">MNKNKKKGTRKKKVKTDGGGEEQPPDGAAASAGGEGGGGGGQNEKPSSAQSGSGKPLSAGKRQKKEKKEEQNLIDLKVQEKVVSMMGVNGERGKVKEKLLVDFFKENTDKWYPDIGVTTFRVPPIHINKGKEEGSSGKKGSGGGGAGGGGFCQHQITDARGDRAHVFLLEVVEYLSHAHLESTPYGPMFIISSYQYDNYLSRLKHKIEAEGEEAIHFPVGSGYDRGEIDIMIVEKRRVIFIQIKSVGDNFDEFASDITKKIGAVSNAVSRAQTQLTRDVKVFQYVLNDVIDQDDFQLVKIVALPNLDSSCVEEGRKLCPVFAELIKKQEEAGILHLYKDSMPSQRRNFQQDFDSCKFKSWWITNVLKTDEATFKKVVESGKLAYNEEEEESALGPSATDMTEEASSTPLTRLEKVKIIAGRYVGIISTVRVCNSNSSSLRMEVRRRGQGVVFTHEKFSEIVLTKEQMEHACMDYRLGYLCGPPGSGKTVVLAQKAKRWITDNLSGAGAADGGYRCVVVVNMYRGDKGRAIGLQLVKSITWAPGEEEQKRLAEHCLQAAIDVDNFKRDKFVRSVKRKWPEDKTNCGANILFLVDETYVKDYWIEVFNSLMEEFPQSSVWCAGLYGSKPEDFTEMKLTKVIRCPPKVQQLLHHIDWDEERKKCYVRDSTAESFITDGPDILTVRHRLHPNSEAILPHNCRHCGQELVYVLRDKLNVKKSDQVQQVEDLQIWTAKTSNILILVNMPKTDYDADEKGFWDTTKEKYVAHMKKIESSPMLAELQAAGYNTRVHTELSCPDLVNKAHNEVINVTWLFTYQGLENMIIVYLPGDPALTPEMATDENFTNPKRNIPCPGLHAKLEREDGRGEFTADGPSAASSGTASDSLMYRSENAPVNVPADASASFSNTSENVVFADLPETNGDHSSPAPPSVEFKMPSNVTYQEKDLERYTRWDKNNLFISASRCTSQLILITR</sequence>
<reference evidence="3" key="1">
    <citation type="submission" date="2025-08" db="UniProtKB">
        <authorList>
            <consortium name="RefSeq"/>
        </authorList>
    </citation>
    <scope>IDENTIFICATION</scope>
</reference>
<feature type="compositionally biased region" description="Polar residues" evidence="1">
    <location>
        <begin position="44"/>
        <end position="53"/>
    </location>
</feature>
<evidence type="ECO:0000313" key="3">
    <source>
        <dbReference type="RefSeq" id="XP_005112970.1"/>
    </source>
</evidence>
<feature type="region of interest" description="Disordered" evidence="1">
    <location>
        <begin position="127"/>
        <end position="146"/>
    </location>
</feature>
<dbReference type="RefSeq" id="XP_005112970.1">
    <property type="nucleotide sequence ID" value="XM_005112913.3"/>
</dbReference>
<gene>
    <name evidence="3" type="primary">LOC101862552</name>
</gene>
<dbReference type="Proteomes" id="UP000694888">
    <property type="component" value="Unplaced"/>
</dbReference>
<feature type="compositionally biased region" description="Gly residues" evidence="1">
    <location>
        <begin position="33"/>
        <end position="42"/>
    </location>
</feature>
<dbReference type="GeneID" id="101862552"/>
<name>A0ABM0KAM4_APLCA</name>
<feature type="compositionally biased region" description="Gly residues" evidence="1">
    <location>
        <begin position="137"/>
        <end position="146"/>
    </location>
</feature>
<feature type="compositionally biased region" description="Basic residues" evidence="1">
    <location>
        <begin position="1"/>
        <end position="14"/>
    </location>
</feature>